<comment type="caution">
    <text evidence="8">The sequence shown here is derived from an EMBL/GenBank/DDBJ whole genome shotgun (WGS) entry which is preliminary data.</text>
</comment>
<evidence type="ECO:0000313" key="7">
    <source>
        <dbReference type="EMBL" id="CAF3440039.1"/>
    </source>
</evidence>
<dbReference type="AlphaFoldDB" id="A0A820H2R3"/>
<protein>
    <submittedName>
        <fullName evidence="8">Uncharacterized protein</fullName>
    </submittedName>
</protein>
<dbReference type="GO" id="GO:0022857">
    <property type="term" value="F:transmembrane transporter activity"/>
    <property type="evidence" value="ECO:0007669"/>
    <property type="project" value="UniProtKB-ARBA"/>
</dbReference>
<dbReference type="Proteomes" id="UP000663833">
    <property type="component" value="Unassembled WGS sequence"/>
</dbReference>
<feature type="transmembrane region" description="Helical" evidence="6">
    <location>
        <begin position="21"/>
        <end position="44"/>
    </location>
</feature>
<dbReference type="EMBL" id="CAJNYD010002716">
    <property type="protein sequence ID" value="CAF3440039.1"/>
    <property type="molecule type" value="Genomic_DNA"/>
</dbReference>
<evidence type="ECO:0000256" key="2">
    <source>
        <dbReference type="ARBA" id="ARBA00022448"/>
    </source>
</evidence>
<evidence type="ECO:0000256" key="4">
    <source>
        <dbReference type="ARBA" id="ARBA00022989"/>
    </source>
</evidence>
<feature type="transmembrane region" description="Helical" evidence="6">
    <location>
        <begin position="123"/>
        <end position="142"/>
    </location>
</feature>
<keyword evidence="5 6" id="KW-0472">Membrane</keyword>
<evidence type="ECO:0000256" key="3">
    <source>
        <dbReference type="ARBA" id="ARBA00022692"/>
    </source>
</evidence>
<sequence>MGKNFLIKITINKSPNELGNCLFTPSLVTPLSGFTTIVNAAIIMGGNDSLNTGAQVGIGIGICFVWAAQNALRIDQQGWLNNFTVFFQLGSAITIVVVLFSMASERVTARHVFTSTYNGTGFLFPYVYVISILSTLFSFSGYEAGAHLAEKTRGASRVAPTGIVGTFICSAITSFVYLLALLFAISDINNFIMNNSGDSSTQSFTTDAYHTAVPYGGGIGVTI</sequence>
<accession>A0A820H2R3</accession>
<keyword evidence="3 6" id="KW-0812">Transmembrane</keyword>
<comment type="subcellular location">
    <subcellularLocation>
        <location evidence="1">Membrane</location>
        <topology evidence="1">Multi-pass membrane protein</topology>
    </subcellularLocation>
</comment>
<keyword evidence="4 6" id="KW-1133">Transmembrane helix</keyword>
<feature type="transmembrane region" description="Helical" evidence="6">
    <location>
        <begin position="50"/>
        <end position="68"/>
    </location>
</feature>
<gene>
    <name evidence="8" type="ORF">HFQ381_LOCUS12646</name>
    <name evidence="7" type="ORF">LUA448_LOCUS21093</name>
</gene>
<dbReference type="EMBL" id="CAJOBO010000770">
    <property type="protein sequence ID" value="CAF4286819.1"/>
    <property type="molecule type" value="Genomic_DNA"/>
</dbReference>
<name>A0A820H2R3_9BILA</name>
<dbReference type="Gene3D" id="1.20.1740.10">
    <property type="entry name" value="Amino acid/polyamine transporter I"/>
    <property type="match status" value="1"/>
</dbReference>
<organism evidence="8 9">
    <name type="scientific">Rotaria socialis</name>
    <dbReference type="NCBI Taxonomy" id="392032"/>
    <lineage>
        <taxon>Eukaryota</taxon>
        <taxon>Metazoa</taxon>
        <taxon>Spiralia</taxon>
        <taxon>Gnathifera</taxon>
        <taxon>Rotifera</taxon>
        <taxon>Eurotatoria</taxon>
        <taxon>Bdelloidea</taxon>
        <taxon>Philodinida</taxon>
        <taxon>Philodinidae</taxon>
        <taxon>Rotaria</taxon>
    </lineage>
</organism>
<dbReference type="Proteomes" id="UP000663851">
    <property type="component" value="Unassembled WGS sequence"/>
</dbReference>
<proteinExistence type="predicted"/>
<feature type="transmembrane region" description="Helical" evidence="6">
    <location>
        <begin position="80"/>
        <end position="103"/>
    </location>
</feature>
<dbReference type="PANTHER" id="PTHR45649:SF26">
    <property type="entry name" value="OS04G0435100 PROTEIN"/>
    <property type="match status" value="1"/>
</dbReference>
<dbReference type="PANTHER" id="PTHR45649">
    <property type="entry name" value="AMINO-ACID PERMEASE BAT1"/>
    <property type="match status" value="1"/>
</dbReference>
<evidence type="ECO:0000256" key="5">
    <source>
        <dbReference type="ARBA" id="ARBA00023136"/>
    </source>
</evidence>
<keyword evidence="2" id="KW-0813">Transport</keyword>
<evidence type="ECO:0000313" key="8">
    <source>
        <dbReference type="EMBL" id="CAF4286819.1"/>
    </source>
</evidence>
<dbReference type="GO" id="GO:0016020">
    <property type="term" value="C:membrane"/>
    <property type="evidence" value="ECO:0007669"/>
    <property type="project" value="UniProtKB-SubCell"/>
</dbReference>
<evidence type="ECO:0000256" key="1">
    <source>
        <dbReference type="ARBA" id="ARBA00004141"/>
    </source>
</evidence>
<evidence type="ECO:0000313" key="9">
    <source>
        <dbReference type="Proteomes" id="UP000663851"/>
    </source>
</evidence>
<evidence type="ECO:0000256" key="6">
    <source>
        <dbReference type="SAM" id="Phobius"/>
    </source>
</evidence>
<feature type="transmembrane region" description="Helical" evidence="6">
    <location>
        <begin position="163"/>
        <end position="185"/>
    </location>
</feature>
<reference evidence="8" key="1">
    <citation type="submission" date="2021-02" db="EMBL/GenBank/DDBJ databases">
        <authorList>
            <person name="Nowell W R."/>
        </authorList>
    </citation>
    <scope>NUCLEOTIDE SEQUENCE</scope>
</reference>